<feature type="signal peptide" evidence="2">
    <location>
        <begin position="1"/>
        <end position="29"/>
    </location>
</feature>
<proteinExistence type="predicted"/>
<evidence type="ECO:0000256" key="1">
    <source>
        <dbReference type="SAM" id="MobiDB-lite"/>
    </source>
</evidence>
<dbReference type="OrthoDB" id="5298028at2"/>
<dbReference type="EMBL" id="LUKF01000003">
    <property type="protein sequence ID" value="KYG69991.1"/>
    <property type="molecule type" value="Genomic_DNA"/>
</dbReference>
<comment type="caution">
    <text evidence="3">The sequence shown here is derived from an EMBL/GenBank/DDBJ whole genome shotgun (WGS) entry which is preliminary data.</text>
</comment>
<name>A0A150WUA1_BDEBC</name>
<protein>
    <submittedName>
        <fullName evidence="3">Uncharacterized protein</fullName>
    </submittedName>
</protein>
<organism evidence="3 4">
    <name type="scientific">Bdellovibrio bacteriovorus</name>
    <dbReference type="NCBI Taxonomy" id="959"/>
    <lineage>
        <taxon>Bacteria</taxon>
        <taxon>Pseudomonadati</taxon>
        <taxon>Bdellovibrionota</taxon>
        <taxon>Bdellovibrionia</taxon>
        <taxon>Bdellovibrionales</taxon>
        <taxon>Pseudobdellovibrionaceae</taxon>
        <taxon>Bdellovibrio</taxon>
    </lineage>
</organism>
<accession>A0A150WUA1</accession>
<reference evidence="3 4" key="1">
    <citation type="submission" date="2016-03" db="EMBL/GenBank/DDBJ databases">
        <authorList>
            <person name="Ploux O."/>
        </authorList>
    </citation>
    <scope>NUCLEOTIDE SEQUENCE [LARGE SCALE GENOMIC DNA]</scope>
    <source>
        <strain evidence="3 4">BER2</strain>
    </source>
</reference>
<feature type="compositionally biased region" description="Basic and acidic residues" evidence="1">
    <location>
        <begin position="66"/>
        <end position="86"/>
    </location>
</feature>
<gene>
    <name evidence="3" type="ORF">AZI85_14955</name>
</gene>
<evidence type="ECO:0000256" key="2">
    <source>
        <dbReference type="SAM" id="SignalP"/>
    </source>
</evidence>
<sequence>MKNRRQTLADLQLYIATSIVLALSAPAWAQQTDSARSKSHEEHRAAFEACREELGLPAPVQGERPQALDEETRAQMDACLKEKGFEPPKFGRGGHGGRPPRQDSSSSSGVQ</sequence>
<feature type="region of interest" description="Disordered" evidence="1">
    <location>
        <begin position="52"/>
        <end position="111"/>
    </location>
</feature>
<keyword evidence="2" id="KW-0732">Signal</keyword>
<evidence type="ECO:0000313" key="3">
    <source>
        <dbReference type="EMBL" id="KYG69991.1"/>
    </source>
</evidence>
<dbReference type="Proteomes" id="UP000075391">
    <property type="component" value="Unassembled WGS sequence"/>
</dbReference>
<feature type="compositionally biased region" description="Polar residues" evidence="1">
    <location>
        <begin position="102"/>
        <end position="111"/>
    </location>
</feature>
<feature type="chain" id="PRO_5007573796" evidence="2">
    <location>
        <begin position="30"/>
        <end position="111"/>
    </location>
</feature>
<dbReference type="RefSeq" id="WP_063242909.1">
    <property type="nucleotide sequence ID" value="NZ_CP168967.1"/>
</dbReference>
<dbReference type="AlphaFoldDB" id="A0A150WUA1"/>
<evidence type="ECO:0000313" key="4">
    <source>
        <dbReference type="Proteomes" id="UP000075391"/>
    </source>
</evidence>